<dbReference type="PANTHER" id="PTHR32227">
    <property type="entry name" value="GLUCAN ENDO-1,3-BETA-GLUCOSIDASE BG1-RELATED-RELATED"/>
    <property type="match status" value="1"/>
</dbReference>
<keyword evidence="4" id="KW-1185">Reference proteome</keyword>
<organism evidence="3 4">
    <name type="scientific">Lithospermum erythrorhizon</name>
    <name type="common">Purple gromwell</name>
    <name type="synonym">Lithospermum officinale var. erythrorhizon</name>
    <dbReference type="NCBI Taxonomy" id="34254"/>
    <lineage>
        <taxon>Eukaryota</taxon>
        <taxon>Viridiplantae</taxon>
        <taxon>Streptophyta</taxon>
        <taxon>Embryophyta</taxon>
        <taxon>Tracheophyta</taxon>
        <taxon>Spermatophyta</taxon>
        <taxon>Magnoliopsida</taxon>
        <taxon>eudicotyledons</taxon>
        <taxon>Gunneridae</taxon>
        <taxon>Pentapetalae</taxon>
        <taxon>asterids</taxon>
        <taxon>lamiids</taxon>
        <taxon>Boraginales</taxon>
        <taxon>Boraginaceae</taxon>
        <taxon>Boraginoideae</taxon>
        <taxon>Lithospermeae</taxon>
        <taxon>Lithospermum</taxon>
    </lineage>
</organism>
<evidence type="ECO:0000313" key="3">
    <source>
        <dbReference type="EMBL" id="GAA0160808.1"/>
    </source>
</evidence>
<comment type="caution">
    <text evidence="3">The sequence shown here is derived from an EMBL/GenBank/DDBJ whole genome shotgun (WGS) entry which is preliminary data.</text>
</comment>
<dbReference type="InterPro" id="IPR044965">
    <property type="entry name" value="Glyco_hydro_17_plant"/>
</dbReference>
<feature type="domain" description="X8" evidence="2">
    <location>
        <begin position="123"/>
        <end position="199"/>
    </location>
</feature>
<dbReference type="AlphaFoldDB" id="A0AAV3QB46"/>
<sequence length="208" mass="23507">MLEMVSYLVAKDTTLKQHPKVSIPHSTEVLKPVTKPSEGEFKDEIKVATRRTLSILQKYEAAFVLNIMPFNLLQQMKMDISSVLFSNKSDPKSSIVVKDKNHTYTNVFDVWSRTEYYTLSETPNILKGLAEKWIKPACRFGEYCSPIEAGSCSNLSEAMKLSYALNLLYQISGQSKCTFDSLGSIEYRDRSPSTAKCLFPVALHRICS</sequence>
<protein>
    <recommendedName>
        <fullName evidence="2">X8 domain-containing protein</fullName>
    </recommendedName>
</protein>
<evidence type="ECO:0000256" key="1">
    <source>
        <dbReference type="ARBA" id="ARBA00022729"/>
    </source>
</evidence>
<dbReference type="Proteomes" id="UP001454036">
    <property type="component" value="Unassembled WGS sequence"/>
</dbReference>
<evidence type="ECO:0000259" key="2">
    <source>
        <dbReference type="SMART" id="SM00768"/>
    </source>
</evidence>
<name>A0AAV3QB46_LITER</name>
<evidence type="ECO:0000313" key="4">
    <source>
        <dbReference type="Proteomes" id="UP001454036"/>
    </source>
</evidence>
<keyword evidence="1" id="KW-0732">Signal</keyword>
<dbReference type="SMART" id="SM00768">
    <property type="entry name" value="X8"/>
    <property type="match status" value="1"/>
</dbReference>
<dbReference type="GO" id="GO:0004553">
    <property type="term" value="F:hydrolase activity, hydrolyzing O-glycosyl compounds"/>
    <property type="evidence" value="ECO:0007669"/>
    <property type="project" value="InterPro"/>
</dbReference>
<proteinExistence type="predicted"/>
<dbReference type="EMBL" id="BAABME010003997">
    <property type="protein sequence ID" value="GAA0160808.1"/>
    <property type="molecule type" value="Genomic_DNA"/>
</dbReference>
<dbReference type="InterPro" id="IPR012946">
    <property type="entry name" value="X8"/>
</dbReference>
<dbReference type="Gene3D" id="3.20.20.80">
    <property type="entry name" value="Glycosidases"/>
    <property type="match status" value="1"/>
</dbReference>
<dbReference type="GO" id="GO:0005975">
    <property type="term" value="P:carbohydrate metabolic process"/>
    <property type="evidence" value="ECO:0007669"/>
    <property type="project" value="InterPro"/>
</dbReference>
<gene>
    <name evidence="3" type="ORF">LIER_17277</name>
</gene>
<reference evidence="3 4" key="1">
    <citation type="submission" date="2024-01" db="EMBL/GenBank/DDBJ databases">
        <title>The complete chloroplast genome sequence of Lithospermum erythrorhizon: insights into the phylogenetic relationship among Boraginaceae species and the maternal lineages of purple gromwells.</title>
        <authorList>
            <person name="Okada T."/>
            <person name="Watanabe K."/>
        </authorList>
    </citation>
    <scope>NUCLEOTIDE SEQUENCE [LARGE SCALE GENOMIC DNA]</scope>
</reference>
<accession>A0AAV3QB46</accession>